<dbReference type="WBParaSite" id="Pan_g22453.t1">
    <property type="protein sequence ID" value="Pan_g22453.t1"/>
    <property type="gene ID" value="Pan_g22453"/>
</dbReference>
<reference evidence="1" key="1">
    <citation type="journal article" date="2013" name="Genetics">
        <title>The draft genome and transcriptome of Panagrellus redivivus are shaped by the harsh demands of a free-living lifestyle.</title>
        <authorList>
            <person name="Srinivasan J."/>
            <person name="Dillman A.R."/>
            <person name="Macchietto M.G."/>
            <person name="Heikkinen L."/>
            <person name="Lakso M."/>
            <person name="Fracchia K.M."/>
            <person name="Antoshechkin I."/>
            <person name="Mortazavi A."/>
            <person name="Wong G."/>
            <person name="Sternberg P.W."/>
        </authorList>
    </citation>
    <scope>NUCLEOTIDE SEQUENCE [LARGE SCALE GENOMIC DNA]</scope>
    <source>
        <strain evidence="1">MT8872</strain>
    </source>
</reference>
<protein>
    <submittedName>
        <fullName evidence="2">Uncharacterized protein</fullName>
    </submittedName>
</protein>
<accession>A0A7E4VL59</accession>
<dbReference type="AlphaFoldDB" id="A0A7E4VL59"/>
<organism evidence="1 2">
    <name type="scientific">Panagrellus redivivus</name>
    <name type="common">Microworm</name>
    <dbReference type="NCBI Taxonomy" id="6233"/>
    <lineage>
        <taxon>Eukaryota</taxon>
        <taxon>Metazoa</taxon>
        <taxon>Ecdysozoa</taxon>
        <taxon>Nematoda</taxon>
        <taxon>Chromadorea</taxon>
        <taxon>Rhabditida</taxon>
        <taxon>Tylenchina</taxon>
        <taxon>Panagrolaimomorpha</taxon>
        <taxon>Panagrolaimoidea</taxon>
        <taxon>Panagrolaimidae</taxon>
        <taxon>Panagrellus</taxon>
    </lineage>
</organism>
<reference evidence="2" key="2">
    <citation type="submission" date="2020-10" db="UniProtKB">
        <authorList>
            <consortium name="WormBaseParasite"/>
        </authorList>
    </citation>
    <scope>IDENTIFICATION</scope>
</reference>
<dbReference type="Proteomes" id="UP000492821">
    <property type="component" value="Unassembled WGS sequence"/>
</dbReference>
<evidence type="ECO:0000313" key="1">
    <source>
        <dbReference type="Proteomes" id="UP000492821"/>
    </source>
</evidence>
<evidence type="ECO:0000313" key="2">
    <source>
        <dbReference type="WBParaSite" id="Pan_g22453.t1"/>
    </source>
</evidence>
<proteinExistence type="predicted"/>
<sequence>MLIYGDLGLQTPPKGNVMGSLSQEERVTTGLNNGPPGLSSKHLNREASDGLIVVFTFTVVSLHSKWKRS</sequence>
<keyword evidence="1" id="KW-1185">Reference proteome</keyword>
<name>A0A7E4VL59_PANRE</name>